<accession>A0A9Q3C9X0</accession>
<feature type="compositionally biased region" description="Polar residues" evidence="1">
    <location>
        <begin position="69"/>
        <end position="78"/>
    </location>
</feature>
<sequence length="345" mass="39161">MSPEYLRNLGFQRNKPGDREGLSRTRRPGRGNLGHSGGWQNNEGDNINPAIHTSIQQKPQTRVLERHGSSSSDTTPQRFISVEHGQQEVQTGISLGRTWRKLPEYLSKRDRLQRPYDNHQRTRENQATIEAIEEQLHQTGHIQIPQVSQGEGKRSSPVSSNHSETNKSVANSHHSLYSQEGSRRRQGHKGKKGLFLPKAERFRPNDPETVGLCERSKQEPEVVVNNSKISSPLNINITPTQIEHNVVTPESNLNSNALWLQMSQFAYQTQKKFEELQASQEGMKSLTASMENIVKNLQEGNAQVSKASEETNKRLNLVFEEQHHSKRDRDCLNQDIKNCLVSTIT</sequence>
<organism evidence="2 3">
    <name type="scientific">Austropuccinia psidii MF-1</name>
    <dbReference type="NCBI Taxonomy" id="1389203"/>
    <lineage>
        <taxon>Eukaryota</taxon>
        <taxon>Fungi</taxon>
        <taxon>Dikarya</taxon>
        <taxon>Basidiomycota</taxon>
        <taxon>Pucciniomycotina</taxon>
        <taxon>Pucciniomycetes</taxon>
        <taxon>Pucciniales</taxon>
        <taxon>Sphaerophragmiaceae</taxon>
        <taxon>Austropuccinia</taxon>
    </lineage>
</organism>
<proteinExistence type="predicted"/>
<evidence type="ECO:0000313" key="2">
    <source>
        <dbReference type="EMBL" id="MBW0481171.1"/>
    </source>
</evidence>
<keyword evidence="3" id="KW-1185">Reference proteome</keyword>
<feature type="region of interest" description="Disordered" evidence="1">
    <location>
        <begin position="146"/>
        <end position="193"/>
    </location>
</feature>
<dbReference type="AlphaFoldDB" id="A0A9Q3C9X0"/>
<evidence type="ECO:0000256" key="1">
    <source>
        <dbReference type="SAM" id="MobiDB-lite"/>
    </source>
</evidence>
<gene>
    <name evidence="2" type="ORF">O181_020886</name>
</gene>
<protein>
    <submittedName>
        <fullName evidence="2">Uncharacterized protein</fullName>
    </submittedName>
</protein>
<reference evidence="2" key="1">
    <citation type="submission" date="2021-03" db="EMBL/GenBank/DDBJ databases">
        <title>Draft genome sequence of rust myrtle Austropuccinia psidii MF-1, a brazilian biotype.</title>
        <authorList>
            <person name="Quecine M.C."/>
            <person name="Pachon D.M.R."/>
            <person name="Bonatelli M.L."/>
            <person name="Correr F.H."/>
            <person name="Franceschini L.M."/>
            <person name="Leite T.F."/>
            <person name="Margarido G.R.A."/>
            <person name="Almeida C.A."/>
            <person name="Ferrarezi J.A."/>
            <person name="Labate C.A."/>
        </authorList>
    </citation>
    <scope>NUCLEOTIDE SEQUENCE</scope>
    <source>
        <strain evidence="2">MF-1</strain>
    </source>
</reference>
<feature type="compositionally biased region" description="Polar residues" evidence="1">
    <location>
        <begin position="38"/>
        <end position="60"/>
    </location>
</feature>
<dbReference type="EMBL" id="AVOT02006275">
    <property type="protein sequence ID" value="MBW0481171.1"/>
    <property type="molecule type" value="Genomic_DNA"/>
</dbReference>
<feature type="compositionally biased region" description="Polar residues" evidence="1">
    <location>
        <begin position="156"/>
        <end position="180"/>
    </location>
</feature>
<comment type="caution">
    <text evidence="2">The sequence shown here is derived from an EMBL/GenBank/DDBJ whole genome shotgun (WGS) entry which is preliminary data.</text>
</comment>
<name>A0A9Q3C9X0_9BASI</name>
<feature type="region of interest" description="Disordered" evidence="1">
    <location>
        <begin position="1"/>
        <end position="83"/>
    </location>
</feature>
<evidence type="ECO:0000313" key="3">
    <source>
        <dbReference type="Proteomes" id="UP000765509"/>
    </source>
</evidence>
<dbReference type="Proteomes" id="UP000765509">
    <property type="component" value="Unassembled WGS sequence"/>
</dbReference>